<keyword evidence="1" id="KW-0547">Nucleotide-binding</keyword>
<keyword evidence="5" id="KW-1185">Reference proteome</keyword>
<dbReference type="SMART" id="SM00382">
    <property type="entry name" value="AAA"/>
    <property type="match status" value="1"/>
</dbReference>
<dbReference type="GO" id="GO:0005886">
    <property type="term" value="C:plasma membrane"/>
    <property type="evidence" value="ECO:0007669"/>
    <property type="project" value="TreeGrafter"/>
</dbReference>
<keyword evidence="2" id="KW-0067">ATP-binding</keyword>
<dbReference type="EMBL" id="CAJB01000148">
    <property type="protein sequence ID" value="CCH77870.1"/>
    <property type="molecule type" value="Genomic_DNA"/>
</dbReference>
<evidence type="ECO:0000256" key="1">
    <source>
        <dbReference type="ARBA" id="ARBA00022741"/>
    </source>
</evidence>
<dbReference type="Proteomes" id="UP000035721">
    <property type="component" value="Unassembled WGS sequence"/>
</dbReference>
<dbReference type="RefSeq" id="WP_200901254.1">
    <property type="nucleotide sequence ID" value="NZ_HF570958.1"/>
</dbReference>
<dbReference type="InterPro" id="IPR003593">
    <property type="entry name" value="AAA+_ATPase"/>
</dbReference>
<dbReference type="SUPFAM" id="SSF52540">
    <property type="entry name" value="P-loop containing nucleoside triphosphate hydrolases"/>
    <property type="match status" value="1"/>
</dbReference>
<dbReference type="PANTHER" id="PTHR24220">
    <property type="entry name" value="IMPORT ATP-BINDING PROTEIN"/>
    <property type="match status" value="1"/>
</dbReference>
<dbReference type="GO" id="GO:0022857">
    <property type="term" value="F:transmembrane transporter activity"/>
    <property type="evidence" value="ECO:0007669"/>
    <property type="project" value="TreeGrafter"/>
</dbReference>
<dbReference type="Gene3D" id="3.40.50.300">
    <property type="entry name" value="P-loop containing nucleotide triphosphate hydrolases"/>
    <property type="match status" value="1"/>
</dbReference>
<dbReference type="Pfam" id="PF00005">
    <property type="entry name" value="ABC_tran"/>
    <property type="match status" value="1"/>
</dbReference>
<dbReference type="InterPro" id="IPR027417">
    <property type="entry name" value="P-loop_NTPase"/>
</dbReference>
<name>A0A077M0Y5_9MICO</name>
<dbReference type="PROSITE" id="PS50893">
    <property type="entry name" value="ABC_TRANSPORTER_2"/>
    <property type="match status" value="1"/>
</dbReference>
<proteinExistence type="predicted"/>
<evidence type="ECO:0000256" key="2">
    <source>
        <dbReference type="ARBA" id="ARBA00022840"/>
    </source>
</evidence>
<dbReference type="AlphaFoldDB" id="A0A077M0Y5"/>
<comment type="caution">
    <text evidence="4">The sequence shown here is derived from an EMBL/GenBank/DDBJ whole genome shotgun (WGS) entry which is preliminary data.</text>
</comment>
<protein>
    <submittedName>
        <fullName evidence="4">ABC transporter related</fullName>
    </submittedName>
</protein>
<dbReference type="InterPro" id="IPR017871">
    <property type="entry name" value="ABC_transporter-like_CS"/>
</dbReference>
<reference evidence="4 5" key="1">
    <citation type="journal article" date="2013" name="ISME J.">
        <title>A metabolic model for members of the genus Tetrasphaera involved in enhanced biological phosphorus removal.</title>
        <authorList>
            <person name="Kristiansen R."/>
            <person name="Nguyen H.T.T."/>
            <person name="Saunders A.M."/>
            <person name="Nielsen J.L."/>
            <person name="Wimmer R."/>
            <person name="Le V.Q."/>
            <person name="McIlroy S.J."/>
            <person name="Petrovski S."/>
            <person name="Seviour R.J."/>
            <person name="Calteau A."/>
            <person name="Nielsen K.L."/>
            <person name="Nielsen P.H."/>
        </authorList>
    </citation>
    <scope>NUCLEOTIDE SEQUENCE [LARGE SCALE GENOMIC DNA]</scope>
    <source>
        <strain evidence="4 5">T1-X7</strain>
    </source>
</reference>
<accession>A0A077M0Y5</accession>
<dbReference type="STRING" id="1194083.BN12_2310005"/>
<sequence length="228" mass="23273">MSDRVETTADRALDGPLVAESVTVDLGAVRALEEVSLALAPGSFTAVTGPSGAGKSTLVWALGGALVPTSGQIRLGDRPLTDRAMAAAAGVAVVAQGNALVTPLTGLENIVVPLLAQGVPPREAQHRAVEALEAVGLSDSANHLVEELSGGQQQRVAVARALALRPLVLLADEPTSDLDATTRERIVDLLVGEADAGAIVVMATHDPVAAALADAEYHLDEGRLSPVR</sequence>
<dbReference type="InterPro" id="IPR015854">
    <property type="entry name" value="ABC_transpr_LolD-like"/>
</dbReference>
<evidence type="ECO:0000259" key="3">
    <source>
        <dbReference type="PROSITE" id="PS50893"/>
    </source>
</evidence>
<evidence type="ECO:0000313" key="4">
    <source>
        <dbReference type="EMBL" id="CCH77870.1"/>
    </source>
</evidence>
<dbReference type="InterPro" id="IPR003439">
    <property type="entry name" value="ABC_transporter-like_ATP-bd"/>
</dbReference>
<gene>
    <name evidence="4" type="ORF">BN12_2310005</name>
</gene>
<feature type="domain" description="ABC transporter" evidence="3">
    <location>
        <begin position="17"/>
        <end position="227"/>
    </location>
</feature>
<dbReference type="GO" id="GO:0005524">
    <property type="term" value="F:ATP binding"/>
    <property type="evidence" value="ECO:0007669"/>
    <property type="project" value="UniProtKB-KW"/>
</dbReference>
<evidence type="ECO:0000313" key="5">
    <source>
        <dbReference type="Proteomes" id="UP000035721"/>
    </source>
</evidence>
<dbReference type="GO" id="GO:0016887">
    <property type="term" value="F:ATP hydrolysis activity"/>
    <property type="evidence" value="ECO:0007669"/>
    <property type="project" value="InterPro"/>
</dbReference>
<dbReference type="PROSITE" id="PS00211">
    <property type="entry name" value="ABC_TRANSPORTER_1"/>
    <property type="match status" value="1"/>
</dbReference>
<organism evidence="4 5">
    <name type="scientific">Nostocoides japonicum T1-X7</name>
    <dbReference type="NCBI Taxonomy" id="1194083"/>
    <lineage>
        <taxon>Bacteria</taxon>
        <taxon>Bacillati</taxon>
        <taxon>Actinomycetota</taxon>
        <taxon>Actinomycetes</taxon>
        <taxon>Micrococcales</taxon>
        <taxon>Intrasporangiaceae</taxon>
        <taxon>Nostocoides</taxon>
    </lineage>
</organism>